<dbReference type="EMBL" id="CP002116">
    <property type="protein sequence ID" value="ADK80270.1"/>
    <property type="molecule type" value="Genomic_DNA"/>
</dbReference>
<comment type="subunit">
    <text evidence="5">Forms a complex with TatA.</text>
</comment>
<keyword evidence="5" id="KW-0813">Transport</keyword>
<feature type="transmembrane region" description="Helical" evidence="5">
    <location>
        <begin position="149"/>
        <end position="175"/>
    </location>
</feature>
<dbReference type="HAMAP" id="MF_00902">
    <property type="entry name" value="TatC"/>
    <property type="match status" value="1"/>
</dbReference>
<keyword evidence="7" id="KW-1185">Reference proteome</keyword>
<comment type="similarity">
    <text evidence="5">Belongs to the TatC family.</text>
</comment>
<keyword evidence="5" id="KW-0997">Cell inner membrane</keyword>
<feature type="transmembrane region" description="Helical" evidence="5">
    <location>
        <begin position="211"/>
        <end position="231"/>
    </location>
</feature>
<evidence type="ECO:0000313" key="7">
    <source>
        <dbReference type="Proteomes" id="UP000002318"/>
    </source>
</evidence>
<dbReference type="HOGENOM" id="CLU_031942_3_3_12"/>
<dbReference type="InterPro" id="IPR002033">
    <property type="entry name" value="TatC"/>
</dbReference>
<evidence type="ECO:0000256" key="4">
    <source>
        <dbReference type="ARBA" id="ARBA00023136"/>
    </source>
</evidence>
<sequence>MSNDLRMTFFEHLSELRKRLFYIAISIVLFSGIGYYFVEPAVEVLKKPAQGLTFVYLTPPELFLAYIKISVTMGIIASVPVILFQIWRFVKPGLEKREVAALGFTIIFGTIFFITGAFFSYRIILPITLTFFLKYSTPEITAMFSFGNYIGFISSIMIAFGVAFELPIVVVILTRVGLVNHKKLQQAAKYILLGIVVMAAILTPPDVVSQILLAGPMFVLYELSVLLAMIFEKRKQKEEALAETHA</sequence>
<evidence type="ECO:0000256" key="3">
    <source>
        <dbReference type="ARBA" id="ARBA00022989"/>
    </source>
</evidence>
<dbReference type="NCBIfam" id="TIGR00945">
    <property type="entry name" value="tatC"/>
    <property type="match status" value="1"/>
</dbReference>
<reference evidence="6 7" key="1">
    <citation type="journal article" date="2010" name="Stand. Genomic Sci.">
        <title>Complete genome sequence of Spirochaeta smaragdinae type strain (SEBR 4228).</title>
        <authorList>
            <person name="Mavromatis K."/>
            <person name="Yasawong M."/>
            <person name="Chertkov O."/>
            <person name="Lapidus A."/>
            <person name="Lucas S."/>
            <person name="Nolan M."/>
            <person name="Del Rio T.G."/>
            <person name="Tice H."/>
            <person name="Cheng J.F."/>
            <person name="Pitluck S."/>
            <person name="Liolios K."/>
            <person name="Ivanova N."/>
            <person name="Tapia R."/>
            <person name="Han C."/>
            <person name="Bruce D."/>
            <person name="Goodwin L."/>
            <person name="Pati A."/>
            <person name="Chen A."/>
            <person name="Palaniappan K."/>
            <person name="Land M."/>
            <person name="Hauser L."/>
            <person name="Chang Y.J."/>
            <person name="Jeffries C.D."/>
            <person name="Detter J.C."/>
            <person name="Rohde M."/>
            <person name="Brambilla E."/>
            <person name="Spring S."/>
            <person name="Goker M."/>
            <person name="Sikorski J."/>
            <person name="Woyke T."/>
            <person name="Bristow J."/>
            <person name="Eisen J.A."/>
            <person name="Markowitz V."/>
            <person name="Hugenholtz P."/>
            <person name="Klenk H.P."/>
            <person name="Kyrpides N.C."/>
        </authorList>
    </citation>
    <scope>NUCLEOTIDE SEQUENCE [LARGE SCALE GENOMIC DNA]</scope>
    <source>
        <strain evidence="7">DSM 11293 / JCM 15392 / SEBR 4228</strain>
    </source>
</reference>
<keyword evidence="4 5" id="KW-0472">Membrane</keyword>
<accession>E1R121</accession>
<comment type="subcellular location">
    <subcellularLocation>
        <location evidence="5">Cell inner membrane</location>
        <topology evidence="5">Multi-pass membrane protein</topology>
    </subcellularLocation>
    <subcellularLocation>
        <location evidence="1">Membrane</location>
        <topology evidence="1">Multi-pass membrane protein</topology>
    </subcellularLocation>
</comment>
<dbReference type="PANTHER" id="PTHR30371">
    <property type="entry name" value="SEC-INDEPENDENT PROTEIN TRANSLOCASE PROTEIN TATC"/>
    <property type="match status" value="1"/>
</dbReference>
<evidence type="ECO:0000256" key="2">
    <source>
        <dbReference type="ARBA" id="ARBA00022692"/>
    </source>
</evidence>
<feature type="transmembrane region" description="Helical" evidence="5">
    <location>
        <begin position="99"/>
        <end position="129"/>
    </location>
</feature>
<evidence type="ECO:0000256" key="5">
    <source>
        <dbReference type="HAMAP-Rule" id="MF_00902"/>
    </source>
</evidence>
<comment type="function">
    <text evidence="5">Part of the twin-arginine translocation (Tat) system that transports large folded proteins containing a characteristic twin-arginine motif in their signal peptide across membranes.</text>
</comment>
<dbReference type="RefSeq" id="WP_013253734.1">
    <property type="nucleotide sequence ID" value="NC_014364.1"/>
</dbReference>
<dbReference type="AlphaFoldDB" id="E1R121"/>
<keyword evidence="5" id="KW-1003">Cell membrane</keyword>
<dbReference type="PANTHER" id="PTHR30371:SF0">
    <property type="entry name" value="SEC-INDEPENDENT PROTEIN TRANSLOCASE PROTEIN TATC, CHLOROPLASTIC-RELATED"/>
    <property type="match status" value="1"/>
</dbReference>
<dbReference type="Pfam" id="PF00902">
    <property type="entry name" value="TatC"/>
    <property type="match status" value="1"/>
</dbReference>
<gene>
    <name evidence="5" type="primary">tatC</name>
    <name evidence="6" type="ordered locus">Spirs_1140</name>
</gene>
<proteinExistence type="inferred from homology"/>
<dbReference type="GO" id="GO:0009977">
    <property type="term" value="F:proton motive force dependent protein transmembrane transporter activity"/>
    <property type="evidence" value="ECO:0007669"/>
    <property type="project" value="TreeGrafter"/>
</dbReference>
<dbReference type="STRING" id="573413.Spirs_1140"/>
<name>E1R121_SEDSS</name>
<keyword evidence="3 5" id="KW-1133">Transmembrane helix</keyword>
<dbReference type="GO" id="GO:0065002">
    <property type="term" value="P:intracellular protein transmembrane transport"/>
    <property type="evidence" value="ECO:0007669"/>
    <property type="project" value="TreeGrafter"/>
</dbReference>
<evidence type="ECO:0000313" key="6">
    <source>
        <dbReference type="EMBL" id="ADK80270.1"/>
    </source>
</evidence>
<feature type="transmembrane region" description="Helical" evidence="5">
    <location>
        <begin position="187"/>
        <end position="205"/>
    </location>
</feature>
<dbReference type="GO" id="GO:0043953">
    <property type="term" value="P:protein transport by the Tat complex"/>
    <property type="evidence" value="ECO:0007669"/>
    <property type="project" value="UniProtKB-UniRule"/>
</dbReference>
<protein>
    <recommendedName>
        <fullName evidence="5">Sec-independent protein translocase protein TatC</fullName>
    </recommendedName>
</protein>
<feature type="transmembrane region" description="Helical" evidence="5">
    <location>
        <begin position="20"/>
        <end position="38"/>
    </location>
</feature>
<dbReference type="Proteomes" id="UP000002318">
    <property type="component" value="Chromosome"/>
</dbReference>
<dbReference type="eggNOG" id="COG0805">
    <property type="taxonomic scope" value="Bacteria"/>
</dbReference>
<keyword evidence="2 5" id="KW-0812">Transmembrane</keyword>
<dbReference type="KEGG" id="ssm:Spirs_1140"/>
<feature type="transmembrane region" description="Helical" evidence="5">
    <location>
        <begin position="63"/>
        <end position="87"/>
    </location>
</feature>
<dbReference type="GO" id="GO:0033281">
    <property type="term" value="C:TAT protein transport complex"/>
    <property type="evidence" value="ECO:0007669"/>
    <property type="project" value="UniProtKB-UniRule"/>
</dbReference>
<keyword evidence="5" id="KW-0653">Protein transport</keyword>
<keyword evidence="5" id="KW-0811">Translocation</keyword>
<dbReference type="PRINTS" id="PR01840">
    <property type="entry name" value="TATCFAMILY"/>
</dbReference>
<evidence type="ECO:0000256" key="1">
    <source>
        <dbReference type="ARBA" id="ARBA00004141"/>
    </source>
</evidence>
<organism evidence="6 7">
    <name type="scientific">Sediminispirochaeta smaragdinae (strain DSM 11293 / JCM 15392 / SEBR 4228)</name>
    <name type="common">Spirochaeta smaragdinae</name>
    <dbReference type="NCBI Taxonomy" id="573413"/>
    <lineage>
        <taxon>Bacteria</taxon>
        <taxon>Pseudomonadati</taxon>
        <taxon>Spirochaetota</taxon>
        <taxon>Spirochaetia</taxon>
        <taxon>Spirochaetales</taxon>
        <taxon>Spirochaetaceae</taxon>
        <taxon>Sediminispirochaeta</taxon>
    </lineage>
</organism>